<name>A0A8X8CFI1_POPTO</name>
<dbReference type="Proteomes" id="UP000886885">
    <property type="component" value="Chromosome 12D"/>
</dbReference>
<comment type="caution">
    <text evidence="8">The sequence shown here is derived from an EMBL/GenBank/DDBJ whole genome shotgun (WGS) entry which is preliminary data.</text>
</comment>
<keyword evidence="4" id="KW-0539">Nucleus</keyword>
<dbReference type="FunFam" id="4.10.280.10:FF:000002">
    <property type="entry name" value="Basic helix-loop-helix transcription factor"/>
    <property type="match status" value="1"/>
</dbReference>
<dbReference type="PANTHER" id="PTHR12565">
    <property type="entry name" value="STEROL REGULATORY ELEMENT-BINDING PROTEIN"/>
    <property type="match status" value="1"/>
</dbReference>
<dbReference type="AlphaFoldDB" id="A0A8X8CFI1"/>
<protein>
    <recommendedName>
        <fullName evidence="7">BHLH domain-containing protein</fullName>
    </recommendedName>
</protein>
<keyword evidence="2" id="KW-0805">Transcription regulation</keyword>
<accession>A0A8X8CFI1</accession>
<dbReference type="SMART" id="SM00353">
    <property type="entry name" value="HLH"/>
    <property type="match status" value="1"/>
</dbReference>
<dbReference type="GO" id="GO:0003700">
    <property type="term" value="F:DNA-binding transcription factor activity"/>
    <property type="evidence" value="ECO:0007669"/>
    <property type="project" value="TreeGrafter"/>
</dbReference>
<reference evidence="8" key="1">
    <citation type="journal article" date="2020" name="bioRxiv">
        <title>Hybrid origin of Populus tomentosa Carr. identified through genome sequencing and phylogenomic analysis.</title>
        <authorList>
            <person name="An X."/>
            <person name="Gao K."/>
            <person name="Chen Z."/>
            <person name="Li J."/>
            <person name="Yang X."/>
            <person name="Yang X."/>
            <person name="Zhou J."/>
            <person name="Guo T."/>
            <person name="Zhao T."/>
            <person name="Huang S."/>
            <person name="Miao D."/>
            <person name="Khan W.U."/>
            <person name="Rao P."/>
            <person name="Ye M."/>
            <person name="Lei B."/>
            <person name="Liao W."/>
            <person name="Wang J."/>
            <person name="Ji L."/>
            <person name="Li Y."/>
            <person name="Guo B."/>
            <person name="Mustafa N.S."/>
            <person name="Li S."/>
            <person name="Yun Q."/>
            <person name="Keller S.R."/>
            <person name="Mao J."/>
            <person name="Zhang R."/>
            <person name="Strauss S.H."/>
        </authorList>
    </citation>
    <scope>NUCLEOTIDE SEQUENCE</scope>
    <source>
        <strain evidence="8">GM15</strain>
        <tissue evidence="8">Leaf</tissue>
    </source>
</reference>
<gene>
    <name evidence="8" type="ORF">POTOM_043078</name>
</gene>
<dbReference type="InterPro" id="IPR011598">
    <property type="entry name" value="bHLH_dom"/>
</dbReference>
<dbReference type="Pfam" id="PF00010">
    <property type="entry name" value="HLH"/>
    <property type="match status" value="1"/>
</dbReference>
<feature type="domain" description="BHLH" evidence="7">
    <location>
        <begin position="185"/>
        <end position="235"/>
    </location>
</feature>
<proteinExistence type="predicted"/>
<evidence type="ECO:0000256" key="1">
    <source>
        <dbReference type="ARBA" id="ARBA00004123"/>
    </source>
</evidence>
<keyword evidence="9" id="KW-1185">Reference proteome</keyword>
<evidence type="ECO:0000256" key="2">
    <source>
        <dbReference type="ARBA" id="ARBA00023015"/>
    </source>
</evidence>
<keyword evidence="6" id="KW-0472">Membrane</keyword>
<sequence length="308" mass="34529">MDPPWINEKSFSAANPSSYSLTEIWPFPPSSSTALGLRMANLADRDGFVDESTVTEQRGGNGNGNGNRKARDLSSEEDDSSIMVSTTTSAHDLVRFCFIFLSLLYFLFIPFVWFLRKREMFSFWTEDNDLNGKRRKISGSRNENNDSRAEIEASSAANNKPAEPSSKPSEPPMQDYIHVRSRRGQATDSHSLAERARRERISERMKILQDLVPGCNKVIGKALALDEIINYIQSLQCQVEFLSMKLEAVNSRMSTSPAIEGLHPKYLGAQPFDATGMIFGPQPTRDYVQGSQSEWLHMQVGGSFKRAT</sequence>
<evidence type="ECO:0000313" key="9">
    <source>
        <dbReference type="Proteomes" id="UP000886885"/>
    </source>
</evidence>
<evidence type="ECO:0000256" key="6">
    <source>
        <dbReference type="SAM" id="Phobius"/>
    </source>
</evidence>
<keyword evidence="3" id="KW-0804">Transcription</keyword>
<evidence type="ECO:0000256" key="5">
    <source>
        <dbReference type="SAM" id="MobiDB-lite"/>
    </source>
</evidence>
<evidence type="ECO:0000256" key="4">
    <source>
        <dbReference type="ARBA" id="ARBA00023242"/>
    </source>
</evidence>
<dbReference type="PROSITE" id="PS50888">
    <property type="entry name" value="BHLH"/>
    <property type="match status" value="1"/>
</dbReference>
<dbReference type="EMBL" id="JAAWWB010000024">
    <property type="protein sequence ID" value="KAG6753034.1"/>
    <property type="molecule type" value="Genomic_DNA"/>
</dbReference>
<evidence type="ECO:0000259" key="7">
    <source>
        <dbReference type="PROSITE" id="PS50888"/>
    </source>
</evidence>
<comment type="subcellular location">
    <subcellularLocation>
        <location evidence="1">Nucleus</location>
    </subcellularLocation>
</comment>
<dbReference type="GO" id="GO:0005634">
    <property type="term" value="C:nucleus"/>
    <property type="evidence" value="ECO:0007669"/>
    <property type="project" value="UniProtKB-SubCell"/>
</dbReference>
<keyword evidence="6" id="KW-0812">Transmembrane</keyword>
<dbReference type="InterPro" id="IPR024097">
    <property type="entry name" value="bHLH_ZIP_TF"/>
</dbReference>
<evidence type="ECO:0000256" key="3">
    <source>
        <dbReference type="ARBA" id="ARBA00023163"/>
    </source>
</evidence>
<evidence type="ECO:0000313" key="8">
    <source>
        <dbReference type="EMBL" id="KAG6753034.1"/>
    </source>
</evidence>
<keyword evidence="6" id="KW-1133">Transmembrane helix</keyword>
<dbReference type="CDD" id="cd18919">
    <property type="entry name" value="bHLH_AtBPE_like"/>
    <property type="match status" value="1"/>
</dbReference>
<dbReference type="OrthoDB" id="678327at2759"/>
<feature type="transmembrane region" description="Helical" evidence="6">
    <location>
        <begin position="93"/>
        <end position="115"/>
    </location>
</feature>
<organism evidence="8 9">
    <name type="scientific">Populus tomentosa</name>
    <name type="common">Chinese white poplar</name>
    <dbReference type="NCBI Taxonomy" id="118781"/>
    <lineage>
        <taxon>Eukaryota</taxon>
        <taxon>Viridiplantae</taxon>
        <taxon>Streptophyta</taxon>
        <taxon>Embryophyta</taxon>
        <taxon>Tracheophyta</taxon>
        <taxon>Spermatophyta</taxon>
        <taxon>Magnoliopsida</taxon>
        <taxon>eudicotyledons</taxon>
        <taxon>Gunneridae</taxon>
        <taxon>Pentapetalae</taxon>
        <taxon>rosids</taxon>
        <taxon>fabids</taxon>
        <taxon>Malpighiales</taxon>
        <taxon>Salicaceae</taxon>
        <taxon>Saliceae</taxon>
        <taxon>Populus</taxon>
    </lineage>
</organism>
<feature type="region of interest" description="Disordered" evidence="5">
    <location>
        <begin position="53"/>
        <end position="79"/>
    </location>
</feature>
<dbReference type="PANTHER" id="PTHR12565:SF321">
    <property type="entry name" value="TRANSCRIPTION FACTOR BHLH089"/>
    <property type="match status" value="1"/>
</dbReference>
<feature type="region of interest" description="Disordered" evidence="5">
    <location>
        <begin position="132"/>
        <end position="174"/>
    </location>
</feature>
<dbReference type="GO" id="GO:0046983">
    <property type="term" value="F:protein dimerization activity"/>
    <property type="evidence" value="ECO:0007669"/>
    <property type="project" value="InterPro"/>
</dbReference>